<comment type="caution">
    <text evidence="1">The sequence shown here is derived from an EMBL/GenBank/DDBJ whole genome shotgun (WGS) entry which is preliminary data.</text>
</comment>
<dbReference type="RefSeq" id="WP_179821415.1">
    <property type="nucleotide sequence ID" value="NZ_JACCFS010000001.1"/>
</dbReference>
<reference evidence="1 2" key="1">
    <citation type="submission" date="2020-07" db="EMBL/GenBank/DDBJ databases">
        <title>Sequencing the genomes of 1000 actinobacteria strains.</title>
        <authorList>
            <person name="Klenk H.-P."/>
        </authorList>
    </citation>
    <scope>NUCLEOTIDE SEQUENCE [LARGE SCALE GENOMIC DNA]</scope>
    <source>
        <strain evidence="1 2">DSM 44442</strain>
    </source>
</reference>
<protein>
    <submittedName>
        <fullName evidence="1">Uncharacterized protein</fullName>
    </submittedName>
</protein>
<dbReference type="AlphaFoldDB" id="A0A7Z0EJP7"/>
<evidence type="ECO:0000313" key="2">
    <source>
        <dbReference type="Proteomes" id="UP000572051"/>
    </source>
</evidence>
<gene>
    <name evidence="1" type="ORF">HNR10_001162</name>
</gene>
<accession>A0A7Z0EJP7</accession>
<sequence length="285" mass="32437">MDPIEPVRPFRWDLARGDRLGSLVDGHDTAPAYLDELTDCAAKVLARSADGDLFFVGRSPDSLFDLLSGALSDAPHQDRLDQLPLSLYGLDGQGLDPAERTQLRANLTASGLSPERLARRRRPVVLVDLVLHGSTFTNLHRHLRDWIEDERASWSVIRTKLRYVGITARGKTSPNTWRWQQHEDWVRELPASAVRNVSIPMWLWRYLGNDQPKTALSFRRTRWADPDVTVPRHDEGARAALAEAVAVYRHGRTTAARSRIHRVLTGEPAFREPWLRDLARTLRPR</sequence>
<keyword evidence="2" id="KW-1185">Reference proteome</keyword>
<proteinExistence type="predicted"/>
<dbReference type="Proteomes" id="UP000572051">
    <property type="component" value="Unassembled WGS sequence"/>
</dbReference>
<evidence type="ECO:0000313" key="1">
    <source>
        <dbReference type="EMBL" id="NYJ33281.1"/>
    </source>
</evidence>
<organism evidence="1 2">
    <name type="scientific">Nocardiopsis aegyptia</name>
    <dbReference type="NCBI Taxonomy" id="220378"/>
    <lineage>
        <taxon>Bacteria</taxon>
        <taxon>Bacillati</taxon>
        <taxon>Actinomycetota</taxon>
        <taxon>Actinomycetes</taxon>
        <taxon>Streptosporangiales</taxon>
        <taxon>Nocardiopsidaceae</taxon>
        <taxon>Nocardiopsis</taxon>
    </lineage>
</organism>
<dbReference type="EMBL" id="JACCFS010000001">
    <property type="protein sequence ID" value="NYJ33281.1"/>
    <property type="molecule type" value="Genomic_DNA"/>
</dbReference>
<name>A0A7Z0EJP7_9ACTN</name>